<dbReference type="InterPro" id="IPR001597">
    <property type="entry name" value="ArAA_b-elim_lyase/Thr_aldolase"/>
</dbReference>
<dbReference type="PANTHER" id="PTHR48097:SF5">
    <property type="entry name" value="LOW SPECIFICITY L-THREONINE ALDOLASE"/>
    <property type="match status" value="1"/>
</dbReference>
<dbReference type="EMBL" id="CADCTP010000333">
    <property type="protein sequence ID" value="CAA9282045.1"/>
    <property type="molecule type" value="Genomic_DNA"/>
</dbReference>
<dbReference type="SUPFAM" id="SSF53383">
    <property type="entry name" value="PLP-dependent transferases"/>
    <property type="match status" value="1"/>
</dbReference>
<keyword evidence="5" id="KW-0456">Lyase</keyword>
<dbReference type="EC" id="4.1.2.48" evidence="5"/>
<evidence type="ECO:0000256" key="3">
    <source>
        <dbReference type="ARBA" id="ARBA00022898"/>
    </source>
</evidence>
<dbReference type="PANTHER" id="PTHR48097">
    <property type="entry name" value="L-THREONINE ALDOLASE-RELATED"/>
    <property type="match status" value="1"/>
</dbReference>
<evidence type="ECO:0000256" key="2">
    <source>
        <dbReference type="ARBA" id="ARBA00006966"/>
    </source>
</evidence>
<dbReference type="GO" id="GO:0006520">
    <property type="term" value="P:amino acid metabolic process"/>
    <property type="evidence" value="ECO:0007669"/>
    <property type="project" value="InterPro"/>
</dbReference>
<dbReference type="InterPro" id="IPR015421">
    <property type="entry name" value="PyrdxlP-dep_Trfase_major"/>
</dbReference>
<evidence type="ECO:0000259" key="4">
    <source>
        <dbReference type="Pfam" id="PF01212"/>
    </source>
</evidence>
<dbReference type="Gene3D" id="3.40.640.10">
    <property type="entry name" value="Type I PLP-dependent aspartate aminotransferase-like (Major domain)"/>
    <property type="match status" value="1"/>
</dbReference>
<protein>
    <submittedName>
        <fullName evidence="5">Low-specificity L-threonine aldolase</fullName>
        <ecNumber evidence="5">4.1.2.48</ecNumber>
    </submittedName>
</protein>
<evidence type="ECO:0000256" key="1">
    <source>
        <dbReference type="ARBA" id="ARBA00001933"/>
    </source>
</evidence>
<sequence>MKSFGSDNHAPVHPDVLAAIVAANDGDAPSYGADPWTAEAKRLFRDHFGPDAEAHLVFNGTGANVLSLGSLIRPYEAVICADSAHVHTDECGAPERQLGCKLLLAATTDGRFGVEAADRLVRGVGDEHHVQARALSITQSTELGTRYPLAAVRELADWAHSRGLFVHMDGARLANAAAGLGVSLGEVSTGCGVDVLSFGGTKNGAMGAEAVVVLRPDLAGDLPFRRKQGMQLASKMRYAAAQFVALLSDDLWLRNARRANGTAARLAAGAAAVPGVRITRPVEANAVFAVLPAAAVAPLQAAYPFYVWDEATGEVRWMTSFATTEAEVDDFLATLGRVVGAPVAAR</sequence>
<proteinExistence type="inferred from homology"/>
<dbReference type="InterPro" id="IPR015424">
    <property type="entry name" value="PyrdxlP-dep_Trfase"/>
</dbReference>
<comment type="cofactor">
    <cofactor evidence="1">
        <name>pyridoxal 5'-phosphate</name>
        <dbReference type="ChEBI" id="CHEBI:597326"/>
    </cofactor>
</comment>
<organism evidence="5">
    <name type="scientific">uncultured Mycobacteriales bacterium</name>
    <dbReference type="NCBI Taxonomy" id="581187"/>
    <lineage>
        <taxon>Bacteria</taxon>
        <taxon>Bacillati</taxon>
        <taxon>Actinomycetota</taxon>
        <taxon>Actinomycetes</taxon>
        <taxon>Mycobacteriales</taxon>
        <taxon>environmental samples</taxon>
    </lineage>
</organism>
<feature type="domain" description="Aromatic amino acid beta-eliminating lyase/threonine aldolase" evidence="4">
    <location>
        <begin position="4"/>
        <end position="291"/>
    </location>
</feature>
<gene>
    <name evidence="5" type="ORF">AVDCRST_MAG41-3632</name>
</gene>
<dbReference type="AlphaFoldDB" id="A0A6J4JM29"/>
<name>A0A6J4JM29_9ACTN</name>
<dbReference type="GO" id="GO:0016829">
    <property type="term" value="F:lyase activity"/>
    <property type="evidence" value="ECO:0007669"/>
    <property type="project" value="UniProtKB-KW"/>
</dbReference>
<evidence type="ECO:0000313" key="5">
    <source>
        <dbReference type="EMBL" id="CAA9282045.1"/>
    </source>
</evidence>
<keyword evidence="3" id="KW-0663">Pyridoxal phosphate</keyword>
<accession>A0A6J4JM29</accession>
<dbReference type="Gene3D" id="3.90.1150.10">
    <property type="entry name" value="Aspartate Aminotransferase, domain 1"/>
    <property type="match status" value="1"/>
</dbReference>
<dbReference type="Pfam" id="PF01212">
    <property type="entry name" value="Beta_elim_lyase"/>
    <property type="match status" value="1"/>
</dbReference>
<dbReference type="InterPro" id="IPR015422">
    <property type="entry name" value="PyrdxlP-dep_Trfase_small"/>
</dbReference>
<reference evidence="5" key="1">
    <citation type="submission" date="2020-02" db="EMBL/GenBank/DDBJ databases">
        <authorList>
            <person name="Meier V. D."/>
        </authorList>
    </citation>
    <scope>NUCLEOTIDE SEQUENCE</scope>
    <source>
        <strain evidence="5">AVDCRST_MAG41</strain>
    </source>
</reference>
<comment type="similarity">
    <text evidence="2">Belongs to the threonine aldolase family.</text>
</comment>